<dbReference type="SUPFAM" id="SSF53335">
    <property type="entry name" value="S-adenosyl-L-methionine-dependent methyltransferases"/>
    <property type="match status" value="2"/>
</dbReference>
<dbReference type="Pfam" id="PF02384">
    <property type="entry name" value="N6_Mtase"/>
    <property type="match status" value="1"/>
</dbReference>
<reference evidence="3 4" key="1">
    <citation type="journal article" date="2017" name="Sci. Rep.">
        <title>Characterization and diversity of phages infecting Aeromonas salmonicida subsp. salmonicida.</title>
        <authorList>
            <person name="Vincent A.T."/>
            <person name="Paquet V.E."/>
            <person name="Bernatchez A."/>
            <person name="Tremblay D.M."/>
            <person name="Moineau S."/>
            <person name="Charette S.J."/>
        </authorList>
    </citation>
    <scope>NUCLEOTIDE SEQUENCE [LARGE SCALE GENOMIC DNA]</scope>
</reference>
<feature type="domain" description="DNA methylase adenine-specific" evidence="2">
    <location>
        <begin position="287"/>
        <end position="362"/>
    </location>
</feature>
<dbReference type="InterPro" id="IPR002052">
    <property type="entry name" value="DNA_methylase_N6_adenine_CS"/>
</dbReference>
<evidence type="ECO:0000313" key="3">
    <source>
        <dbReference type="EMBL" id="APU01675.1"/>
    </source>
</evidence>
<dbReference type="Proteomes" id="UP000225215">
    <property type="component" value="Segment"/>
</dbReference>
<dbReference type="EMBL" id="KY290955">
    <property type="protein sequence ID" value="APU01675.1"/>
    <property type="molecule type" value="Genomic_DNA"/>
</dbReference>
<protein>
    <recommendedName>
        <fullName evidence="2">DNA methylase adenine-specific domain-containing protein</fullName>
    </recommendedName>
</protein>
<dbReference type="GO" id="GO:0008170">
    <property type="term" value="F:N-methyltransferase activity"/>
    <property type="evidence" value="ECO:0007669"/>
    <property type="project" value="InterPro"/>
</dbReference>
<dbReference type="InterPro" id="IPR029063">
    <property type="entry name" value="SAM-dependent_MTases_sf"/>
</dbReference>
<sequence length="386" mass="44785">MIEDRSFDYVIMNPPYNKNLHLDFFNKAFGMCREIICIHPSAPAFNRRKVKEQKRVTEFKNIIRTNMTSMELIDGNLYFSAGLFVPLSITHTLNGVPFDAYIDVYGPMINGRNRMKVDELNYFGTMINPLYEKVPVEKNLLNSQNSEGNYFVNIGLIRGHVPVAGDRFNADFFTMVPKDYQVETAPNMKWHHYGFKYKEVAEKFLEYVKSDYARVFLALYKNNQHLDSGTLAAVPYPDLTKELPTMREWISKYMGVLPYYDSESRGSYHSGSHNEDKNRTASEFDIVRQKTTHEVFTPEVVTDMLLDRVTNWEGSFMDPACGDGNILYRIAERRIELGHDKETIAHQLFGFDIVESNVVACRERLANLLGYREVFDEHITCKDFLK</sequence>
<proteinExistence type="predicted"/>
<evidence type="ECO:0000256" key="1">
    <source>
        <dbReference type="ARBA" id="ARBA00022747"/>
    </source>
</evidence>
<accession>A0A219YCJ6</accession>
<dbReference type="GO" id="GO:0003677">
    <property type="term" value="F:DNA binding"/>
    <property type="evidence" value="ECO:0007669"/>
    <property type="project" value="InterPro"/>
</dbReference>
<organism evidence="3 4">
    <name type="scientific">Aeromonas phage 65.2</name>
    <dbReference type="NCBI Taxonomy" id="1932896"/>
    <lineage>
        <taxon>Viruses</taxon>
        <taxon>Duplodnaviria</taxon>
        <taxon>Heunggongvirae</taxon>
        <taxon>Uroviricota</taxon>
        <taxon>Caudoviricetes</taxon>
        <taxon>Pantevenvirales</taxon>
        <taxon>Straboviridae</taxon>
        <taxon>Emmerichvirinae</taxon>
        <taxon>Ishigurovirus</taxon>
        <taxon>Ishigurovirus osborne</taxon>
    </lineage>
</organism>
<dbReference type="InterPro" id="IPR003356">
    <property type="entry name" value="DNA_methylase_A-5"/>
</dbReference>
<evidence type="ECO:0000313" key="4">
    <source>
        <dbReference type="Proteomes" id="UP000225215"/>
    </source>
</evidence>
<keyword evidence="1" id="KW-0680">Restriction system</keyword>
<dbReference type="PROSITE" id="PS00092">
    <property type="entry name" value="N6_MTASE"/>
    <property type="match status" value="1"/>
</dbReference>
<dbReference type="Gene3D" id="3.40.50.150">
    <property type="entry name" value="Vaccinia Virus protein VP39"/>
    <property type="match status" value="2"/>
</dbReference>
<name>A0A219YCJ6_9CAUD</name>
<dbReference type="GO" id="GO:0009307">
    <property type="term" value="P:DNA restriction-modification system"/>
    <property type="evidence" value="ECO:0007669"/>
    <property type="project" value="UniProtKB-KW"/>
</dbReference>
<evidence type="ECO:0000259" key="2">
    <source>
        <dbReference type="Pfam" id="PF02384"/>
    </source>
</evidence>
<dbReference type="GO" id="GO:0032259">
    <property type="term" value="P:methylation"/>
    <property type="evidence" value="ECO:0007669"/>
    <property type="project" value="InterPro"/>
</dbReference>